<dbReference type="EMBL" id="JASAOG010000085">
    <property type="protein sequence ID" value="KAK0053494.1"/>
    <property type="molecule type" value="Genomic_DNA"/>
</dbReference>
<feature type="region of interest" description="Disordered" evidence="1">
    <location>
        <begin position="1"/>
        <end position="51"/>
    </location>
</feature>
<gene>
    <name evidence="2" type="ORF">Bpfe_016954</name>
</gene>
<evidence type="ECO:0000313" key="2">
    <source>
        <dbReference type="EMBL" id="KAK0053494.1"/>
    </source>
</evidence>
<sequence>IINTKDQQQKLFTTHTSSSPRHQLQHTPNAVFNSKTSATTYPIALSSSPRH</sequence>
<dbReference type="AlphaFoldDB" id="A0AAD8F842"/>
<protein>
    <submittedName>
        <fullName evidence="2">Uncharacterized protein</fullName>
    </submittedName>
</protein>
<comment type="caution">
    <text evidence="2">The sequence shown here is derived from an EMBL/GenBank/DDBJ whole genome shotgun (WGS) entry which is preliminary data.</text>
</comment>
<feature type="non-terminal residue" evidence="2">
    <location>
        <position position="1"/>
    </location>
</feature>
<evidence type="ECO:0000313" key="3">
    <source>
        <dbReference type="Proteomes" id="UP001233172"/>
    </source>
</evidence>
<name>A0AAD8F842_BIOPF</name>
<organism evidence="2 3">
    <name type="scientific">Biomphalaria pfeifferi</name>
    <name type="common">Bloodfluke planorb</name>
    <name type="synonym">Freshwater snail</name>
    <dbReference type="NCBI Taxonomy" id="112525"/>
    <lineage>
        <taxon>Eukaryota</taxon>
        <taxon>Metazoa</taxon>
        <taxon>Spiralia</taxon>
        <taxon>Lophotrochozoa</taxon>
        <taxon>Mollusca</taxon>
        <taxon>Gastropoda</taxon>
        <taxon>Heterobranchia</taxon>
        <taxon>Euthyneura</taxon>
        <taxon>Panpulmonata</taxon>
        <taxon>Hygrophila</taxon>
        <taxon>Lymnaeoidea</taxon>
        <taxon>Planorbidae</taxon>
        <taxon>Biomphalaria</taxon>
    </lineage>
</organism>
<reference evidence="2" key="1">
    <citation type="journal article" date="2023" name="PLoS Negl. Trop. Dis.">
        <title>A genome sequence for Biomphalaria pfeifferi, the major vector snail for the human-infecting parasite Schistosoma mansoni.</title>
        <authorList>
            <person name="Bu L."/>
            <person name="Lu L."/>
            <person name="Laidemitt M.R."/>
            <person name="Zhang S.M."/>
            <person name="Mutuku M."/>
            <person name="Mkoji G."/>
            <person name="Steinauer M."/>
            <person name="Loker E.S."/>
        </authorList>
    </citation>
    <scope>NUCLEOTIDE SEQUENCE</scope>
    <source>
        <strain evidence="2">KasaAsao</strain>
    </source>
</reference>
<accession>A0AAD8F842</accession>
<dbReference type="Proteomes" id="UP001233172">
    <property type="component" value="Unassembled WGS sequence"/>
</dbReference>
<keyword evidence="3" id="KW-1185">Reference proteome</keyword>
<reference evidence="2" key="2">
    <citation type="submission" date="2023-04" db="EMBL/GenBank/DDBJ databases">
        <authorList>
            <person name="Bu L."/>
            <person name="Lu L."/>
            <person name="Laidemitt M.R."/>
            <person name="Zhang S.M."/>
            <person name="Mutuku M."/>
            <person name="Mkoji G."/>
            <person name="Steinauer M."/>
            <person name="Loker E.S."/>
        </authorList>
    </citation>
    <scope>NUCLEOTIDE SEQUENCE</scope>
    <source>
        <strain evidence="2">KasaAsao</strain>
        <tissue evidence="2">Whole Snail</tissue>
    </source>
</reference>
<proteinExistence type="predicted"/>
<evidence type="ECO:0000256" key="1">
    <source>
        <dbReference type="SAM" id="MobiDB-lite"/>
    </source>
</evidence>